<gene>
    <name evidence="3" type="primary">scpA</name>
    <name evidence="4" type="ORF">LB941_02290</name>
</gene>
<keyword evidence="1 3" id="KW-0159">Chromosome partition</keyword>
<name>A0A9X2FIR0_9LACO</name>
<evidence type="ECO:0000256" key="3">
    <source>
        <dbReference type="HAMAP-Rule" id="MF_01805"/>
    </source>
</evidence>
<proteinExistence type="inferred from homology"/>
<keyword evidence="3" id="KW-0132">Cell division</keyword>
<dbReference type="InterPro" id="IPR003768">
    <property type="entry name" value="ScpA"/>
</dbReference>
<comment type="subcellular location">
    <subcellularLocation>
        <location evidence="3">Cytoplasm</location>
    </subcellularLocation>
    <text evidence="3">Associated with two foci at the outer edges of the nucleoid region in young cells, and at four foci within both cell halves in older cells.</text>
</comment>
<evidence type="ECO:0000313" key="5">
    <source>
        <dbReference type="Proteomes" id="UP001139006"/>
    </source>
</evidence>
<accession>A0A9X2FIR0</accession>
<keyword evidence="5" id="KW-1185">Reference proteome</keyword>
<dbReference type="InterPro" id="IPR023093">
    <property type="entry name" value="ScpA-like_C"/>
</dbReference>
<comment type="similarity">
    <text evidence="3">Belongs to the ScpA family.</text>
</comment>
<evidence type="ECO:0000256" key="1">
    <source>
        <dbReference type="ARBA" id="ARBA00022829"/>
    </source>
</evidence>
<dbReference type="GO" id="GO:0051301">
    <property type="term" value="P:cell division"/>
    <property type="evidence" value="ECO:0007669"/>
    <property type="project" value="UniProtKB-KW"/>
</dbReference>
<dbReference type="GO" id="GO:0006260">
    <property type="term" value="P:DNA replication"/>
    <property type="evidence" value="ECO:0007669"/>
    <property type="project" value="UniProtKB-UniRule"/>
</dbReference>
<dbReference type="EMBL" id="JAIULA010000003">
    <property type="protein sequence ID" value="MCP0886164.1"/>
    <property type="molecule type" value="Genomic_DNA"/>
</dbReference>
<organism evidence="4 5">
    <name type="scientific">Ligilactobacillus ubinensis</name>
    <dbReference type="NCBI Taxonomy" id="2876789"/>
    <lineage>
        <taxon>Bacteria</taxon>
        <taxon>Bacillati</taxon>
        <taxon>Bacillota</taxon>
        <taxon>Bacilli</taxon>
        <taxon>Lactobacillales</taxon>
        <taxon>Lactobacillaceae</taxon>
        <taxon>Ligilactobacillus</taxon>
    </lineage>
</organism>
<keyword evidence="3" id="KW-0131">Cell cycle</keyword>
<evidence type="ECO:0000313" key="4">
    <source>
        <dbReference type="EMBL" id="MCP0886164.1"/>
    </source>
</evidence>
<dbReference type="RefSeq" id="WP_253359140.1">
    <property type="nucleotide sequence ID" value="NZ_JAIULA010000003.1"/>
</dbReference>
<dbReference type="Pfam" id="PF02616">
    <property type="entry name" value="SMC_ScpA"/>
    <property type="match status" value="1"/>
</dbReference>
<dbReference type="PANTHER" id="PTHR33969:SF2">
    <property type="entry name" value="SEGREGATION AND CONDENSATION PROTEIN A"/>
    <property type="match status" value="1"/>
</dbReference>
<dbReference type="AlphaFoldDB" id="A0A9X2FIR0"/>
<dbReference type="GO" id="GO:0005737">
    <property type="term" value="C:cytoplasm"/>
    <property type="evidence" value="ECO:0007669"/>
    <property type="project" value="UniProtKB-SubCell"/>
</dbReference>
<comment type="caution">
    <text evidence="4">The sequence shown here is derived from an EMBL/GenBank/DDBJ whole genome shotgun (WGS) entry which is preliminary data.</text>
</comment>
<comment type="subunit">
    <text evidence="3">Component of a cohesin-like complex composed of ScpA, ScpB and the Smc homodimer, in which ScpA and ScpB bind to the head domain of Smc. The presence of the three proteins is required for the association of the complex with DNA.</text>
</comment>
<dbReference type="HAMAP" id="MF_01805">
    <property type="entry name" value="ScpA"/>
    <property type="match status" value="1"/>
</dbReference>
<dbReference type="PANTHER" id="PTHR33969">
    <property type="entry name" value="SEGREGATION AND CONDENSATION PROTEIN A"/>
    <property type="match status" value="1"/>
</dbReference>
<dbReference type="Proteomes" id="UP001139006">
    <property type="component" value="Unassembled WGS sequence"/>
</dbReference>
<comment type="function">
    <text evidence="3">Participates in chromosomal partition during cell division. May act via the formation of a condensin-like complex containing Smc and ScpB that pull DNA away from mid-cell into both cell halves.</text>
</comment>
<dbReference type="Gene3D" id="6.10.250.2410">
    <property type="match status" value="1"/>
</dbReference>
<sequence length="255" mass="29195">MNEKNKIENQKLTFKLATFEGPLDLLLHLIKENQMDIYDISMATITSQYIDYLHQMQTLELDIAGEYLVTAAMLLNIKSRMLLPNEQAQESEEFDDPREELVQQLILHQTFQMAAGKFKDYASERQKSTSREQEPVPSDAKLGQLKQGTSVYELQHAFARLITKKQLSRPVTRQVHIERYTLKEEMVRLKARIFTTKNAIEFTEVVSDETDTEQLVTVFLALLELIKRGAVIVSQATTLGPIIMRSGEDNALESS</sequence>
<dbReference type="GO" id="GO:0007059">
    <property type="term" value="P:chromosome segregation"/>
    <property type="evidence" value="ECO:0007669"/>
    <property type="project" value="UniProtKB-UniRule"/>
</dbReference>
<reference evidence="4 5" key="1">
    <citation type="journal article" date="2023" name="Int. J. Syst. Evol. Microbiol.">
        <title>Ligilactobacillus ubinensis sp. nov., a novel species isolated from the wild ferment of a durian fruit (Durio zibethinus).</title>
        <authorList>
            <person name="Heng Y.C."/>
            <person name="Menon N."/>
            <person name="Chen B."/>
            <person name="Loo B.Z.L."/>
            <person name="Wong G.W.J."/>
            <person name="Lim A.C.H."/>
            <person name="Silvaraju S."/>
            <person name="Kittelmann S."/>
        </authorList>
    </citation>
    <scope>NUCLEOTIDE SEQUENCE [LARGE SCALE GENOMIC DNA]</scope>
    <source>
        <strain evidence="4 5">WILCCON 0076</strain>
    </source>
</reference>
<keyword evidence="3" id="KW-0963">Cytoplasm</keyword>
<evidence type="ECO:0000256" key="2">
    <source>
        <dbReference type="ARBA" id="ARBA00044777"/>
    </source>
</evidence>
<dbReference type="Gene3D" id="1.10.10.580">
    <property type="entry name" value="Structural maintenance of chromosome 1. Chain E"/>
    <property type="match status" value="1"/>
</dbReference>
<protein>
    <recommendedName>
        <fullName evidence="2 3">Segregation and condensation protein A</fullName>
    </recommendedName>
</protein>